<dbReference type="InterPro" id="IPR013761">
    <property type="entry name" value="SAM/pointed_sf"/>
</dbReference>
<evidence type="ECO:0000313" key="6">
    <source>
        <dbReference type="EMBL" id="EFX87429.1"/>
    </source>
</evidence>
<evidence type="ECO:0000259" key="5">
    <source>
        <dbReference type="PROSITE" id="PS50105"/>
    </source>
</evidence>
<dbReference type="GO" id="GO:0005737">
    <property type="term" value="C:cytoplasm"/>
    <property type="evidence" value="ECO:0000318"/>
    <property type="project" value="GO_Central"/>
</dbReference>
<dbReference type="PROSITE" id="PS50084">
    <property type="entry name" value="KH_TYPE_1"/>
    <property type="match status" value="1"/>
</dbReference>
<dbReference type="GO" id="GO:0010468">
    <property type="term" value="P:regulation of gene expression"/>
    <property type="evidence" value="ECO:0007669"/>
    <property type="project" value="UniProtKB-ARBA"/>
</dbReference>
<dbReference type="HOGENOM" id="CLU_667759_0_0_1"/>
<sequence length="454" mass="50903">MQSMQPLRKSFSAFSLQSQIPSATLSMEVSYIFHSHLIGRAGKNINRVMEDTGTRIHFPDCNRIAGEFKRNSVVVCGPIAKLENARQRIRADIPVEFIFDCNIERVNSIGESSLSDYFSKTFGVLMRFYPKIDGVSCQVNIRGQQDRLQLLKDAVTYFGRVTHTPVDSVVMKVETSFDHVWIARDHIDKIITATGAGIRCPDVSVLKDLPKKYCVWIRGSMDQVYMASSMLNGLLPMQLMVKIPSDRFNRHLLGRAQNMDVMFHVEHSTSDILTIRLSSYEWNTRNLFDVLKCCLELPNNVAAVIPSLSPTWLALADITQHSSFLQASQRLLSLMSSSNNSSVPQQSSTIAMKVPRSIGTSSPDSSTTNSSPRFANESSIPASLAASRFDQNSSRHLSQFLETIGLSHYSDLFIQNEIDLAMFTTLKDEDLVSVGIRSFGARKMMLNAVQELRR</sequence>
<name>E9G0C5_DAPPU</name>
<keyword evidence="3" id="KW-0694">RNA-binding</keyword>
<accession>E9G0C5</accession>
<organism evidence="6 7">
    <name type="scientific">Daphnia pulex</name>
    <name type="common">Water flea</name>
    <dbReference type="NCBI Taxonomy" id="6669"/>
    <lineage>
        <taxon>Eukaryota</taxon>
        <taxon>Metazoa</taxon>
        <taxon>Ecdysozoa</taxon>
        <taxon>Arthropoda</taxon>
        <taxon>Crustacea</taxon>
        <taxon>Branchiopoda</taxon>
        <taxon>Diplostraca</taxon>
        <taxon>Cladocera</taxon>
        <taxon>Anomopoda</taxon>
        <taxon>Daphniidae</taxon>
        <taxon>Daphnia</taxon>
    </lineage>
</organism>
<keyword evidence="7" id="KW-1185">Reference proteome</keyword>
<dbReference type="InterPro" id="IPR004088">
    <property type="entry name" value="KH_dom_type_1"/>
</dbReference>
<feature type="domain" description="SAM" evidence="5">
    <location>
        <begin position="392"/>
        <end position="454"/>
    </location>
</feature>
<keyword evidence="2" id="KW-0677">Repeat</keyword>
<gene>
    <name evidence="6" type="ORF">DAPPUDRAFT_312284</name>
</gene>
<dbReference type="SUPFAM" id="SSF47769">
    <property type="entry name" value="SAM/Pointed domain"/>
    <property type="match status" value="1"/>
</dbReference>
<dbReference type="InterPro" id="IPR036612">
    <property type="entry name" value="KH_dom_type_1_sf"/>
</dbReference>
<dbReference type="eggNOG" id="KOG4374">
    <property type="taxonomic scope" value="Eukaryota"/>
</dbReference>
<dbReference type="AlphaFoldDB" id="E9G0C5"/>
<protein>
    <recommendedName>
        <fullName evidence="5">SAM domain-containing protein</fullName>
    </recommendedName>
</protein>
<evidence type="ECO:0000256" key="1">
    <source>
        <dbReference type="ARBA" id="ARBA00007662"/>
    </source>
</evidence>
<dbReference type="SMART" id="SM00322">
    <property type="entry name" value="KH"/>
    <property type="match status" value="1"/>
</dbReference>
<dbReference type="PANTHER" id="PTHR10627">
    <property type="entry name" value="SCP160"/>
    <property type="match status" value="1"/>
</dbReference>
<evidence type="ECO:0000256" key="4">
    <source>
        <dbReference type="SAM" id="MobiDB-lite"/>
    </source>
</evidence>
<dbReference type="Pfam" id="PF00536">
    <property type="entry name" value="SAM_1"/>
    <property type="match status" value="1"/>
</dbReference>
<dbReference type="InterPro" id="IPR004087">
    <property type="entry name" value="KH_dom"/>
</dbReference>
<evidence type="ECO:0000256" key="3">
    <source>
        <dbReference type="PROSITE-ProRule" id="PRU00117"/>
    </source>
</evidence>
<proteinExistence type="inferred from homology"/>
<dbReference type="Gene3D" id="3.30.310.270">
    <property type="match status" value="2"/>
</dbReference>
<evidence type="ECO:0000256" key="2">
    <source>
        <dbReference type="ARBA" id="ARBA00022737"/>
    </source>
</evidence>
<dbReference type="PANTHER" id="PTHR10627:SF69">
    <property type="entry name" value="PROTEIN BICAUDAL C"/>
    <property type="match status" value="1"/>
</dbReference>
<dbReference type="Proteomes" id="UP000000305">
    <property type="component" value="Unassembled WGS sequence"/>
</dbReference>
<dbReference type="SMART" id="SM00454">
    <property type="entry name" value="SAM"/>
    <property type="match status" value="1"/>
</dbReference>
<feature type="region of interest" description="Disordered" evidence="4">
    <location>
        <begin position="338"/>
        <end position="376"/>
    </location>
</feature>
<feature type="compositionally biased region" description="Low complexity" evidence="4">
    <location>
        <begin position="360"/>
        <end position="372"/>
    </location>
</feature>
<dbReference type="InterPro" id="IPR001660">
    <property type="entry name" value="SAM"/>
</dbReference>
<dbReference type="OrthoDB" id="271862at2759"/>
<dbReference type="InParanoid" id="E9G0C5"/>
<dbReference type="Gene3D" id="1.10.150.50">
    <property type="entry name" value="Transcription Factor, Ets-1"/>
    <property type="match status" value="1"/>
</dbReference>
<dbReference type="SUPFAM" id="SSF54791">
    <property type="entry name" value="Eukaryotic type KH-domain (KH-domain type I)"/>
    <property type="match status" value="1"/>
</dbReference>
<dbReference type="EMBL" id="GL732528">
    <property type="protein sequence ID" value="EFX87429.1"/>
    <property type="molecule type" value="Genomic_DNA"/>
</dbReference>
<dbReference type="GO" id="GO:0003723">
    <property type="term" value="F:RNA binding"/>
    <property type="evidence" value="ECO:0007669"/>
    <property type="project" value="UniProtKB-UniRule"/>
</dbReference>
<dbReference type="Pfam" id="PF00013">
    <property type="entry name" value="KH_1"/>
    <property type="match status" value="1"/>
</dbReference>
<dbReference type="KEGG" id="dpx:DAPPUDRAFT_312284"/>
<evidence type="ECO:0000313" key="7">
    <source>
        <dbReference type="Proteomes" id="UP000000305"/>
    </source>
</evidence>
<dbReference type="eggNOG" id="KOG2208">
    <property type="taxonomic scope" value="Eukaryota"/>
</dbReference>
<dbReference type="PROSITE" id="PS50105">
    <property type="entry name" value="SAM_DOMAIN"/>
    <property type="match status" value="1"/>
</dbReference>
<dbReference type="PhylomeDB" id="E9G0C5"/>
<feature type="compositionally biased region" description="Low complexity" evidence="4">
    <location>
        <begin position="338"/>
        <end position="348"/>
    </location>
</feature>
<reference evidence="6 7" key="1">
    <citation type="journal article" date="2011" name="Science">
        <title>The ecoresponsive genome of Daphnia pulex.</title>
        <authorList>
            <person name="Colbourne J.K."/>
            <person name="Pfrender M.E."/>
            <person name="Gilbert D."/>
            <person name="Thomas W.K."/>
            <person name="Tucker A."/>
            <person name="Oakley T.H."/>
            <person name="Tokishita S."/>
            <person name="Aerts A."/>
            <person name="Arnold G.J."/>
            <person name="Basu M.K."/>
            <person name="Bauer D.J."/>
            <person name="Caceres C.E."/>
            <person name="Carmel L."/>
            <person name="Casola C."/>
            <person name="Choi J.H."/>
            <person name="Detter J.C."/>
            <person name="Dong Q."/>
            <person name="Dusheyko S."/>
            <person name="Eads B.D."/>
            <person name="Frohlich T."/>
            <person name="Geiler-Samerotte K.A."/>
            <person name="Gerlach D."/>
            <person name="Hatcher P."/>
            <person name="Jogdeo S."/>
            <person name="Krijgsveld J."/>
            <person name="Kriventseva E.V."/>
            <person name="Kultz D."/>
            <person name="Laforsch C."/>
            <person name="Lindquist E."/>
            <person name="Lopez J."/>
            <person name="Manak J.R."/>
            <person name="Muller J."/>
            <person name="Pangilinan J."/>
            <person name="Patwardhan R.P."/>
            <person name="Pitluck S."/>
            <person name="Pritham E.J."/>
            <person name="Rechtsteiner A."/>
            <person name="Rho M."/>
            <person name="Rogozin I.B."/>
            <person name="Sakarya O."/>
            <person name="Salamov A."/>
            <person name="Schaack S."/>
            <person name="Shapiro H."/>
            <person name="Shiga Y."/>
            <person name="Skalitzky C."/>
            <person name="Smith Z."/>
            <person name="Souvorov A."/>
            <person name="Sung W."/>
            <person name="Tang Z."/>
            <person name="Tsuchiya D."/>
            <person name="Tu H."/>
            <person name="Vos H."/>
            <person name="Wang M."/>
            <person name="Wolf Y.I."/>
            <person name="Yamagata H."/>
            <person name="Yamada T."/>
            <person name="Ye Y."/>
            <person name="Shaw J.R."/>
            <person name="Andrews J."/>
            <person name="Crease T.J."/>
            <person name="Tang H."/>
            <person name="Lucas S.M."/>
            <person name="Robertson H.M."/>
            <person name="Bork P."/>
            <person name="Koonin E.V."/>
            <person name="Zdobnov E.M."/>
            <person name="Grigoriev I.V."/>
            <person name="Lynch M."/>
            <person name="Boore J.L."/>
        </authorList>
    </citation>
    <scope>NUCLEOTIDE SEQUENCE [LARGE SCALE GENOMIC DNA]</scope>
</reference>
<comment type="similarity">
    <text evidence="1">Belongs to the BicC family.</text>
</comment>